<comment type="caution">
    <text evidence="1">The sequence shown here is derived from an EMBL/GenBank/DDBJ whole genome shotgun (WGS) entry which is preliminary data.</text>
</comment>
<sequence length="69" mass="7574">MLRTKATANTGNATGRKREMIIIKGSIKSIHSKEKNTTDNLIKIYTAIINTAIPNNPKGPKNKTPGKNR</sequence>
<evidence type="ECO:0000313" key="2">
    <source>
        <dbReference type="Proteomes" id="UP000324143"/>
    </source>
</evidence>
<dbReference type="Proteomes" id="UP000324143">
    <property type="component" value="Unassembled WGS sequence"/>
</dbReference>
<protein>
    <submittedName>
        <fullName evidence="1">Uncharacterized protein</fullName>
    </submittedName>
</protein>
<keyword evidence="2" id="KW-1185">Reference proteome</keyword>
<dbReference type="AlphaFoldDB" id="A0A5D0MBK6"/>
<organism evidence="1 2">
    <name type="scientific">Candidatus Mcinerneyibacterium aminivorans</name>
    <dbReference type="NCBI Taxonomy" id="2703815"/>
    <lineage>
        <taxon>Bacteria</taxon>
        <taxon>Candidatus Macinerneyibacteriota</taxon>
        <taxon>Candidatus Mcinerneyibacteria</taxon>
        <taxon>Candidatus Mcinerneyibacteriales</taxon>
        <taxon>Candidatus Mcinerneyibacteriaceae</taxon>
        <taxon>Candidatus Mcinerneyibacterium</taxon>
    </lineage>
</organism>
<accession>A0A5D0MBK6</accession>
<gene>
    <name evidence="1" type="ORF">FXF47_05950</name>
</gene>
<name>A0A5D0MBK6_9BACT</name>
<evidence type="ECO:0000313" key="1">
    <source>
        <dbReference type="EMBL" id="TYB31097.1"/>
    </source>
</evidence>
<proteinExistence type="predicted"/>
<reference evidence="1" key="1">
    <citation type="submission" date="2019-08" db="EMBL/GenBank/DDBJ databases">
        <title>Genomic characterization of a novel candidate phylum (ARYD3) from a high temperature, high salinity tertiary oil reservoir in north central Oklahoma, USA.</title>
        <authorList>
            <person name="Youssef N.H."/>
            <person name="Yadav A."/>
            <person name="Elshahed M.S."/>
        </authorList>
    </citation>
    <scope>NUCLEOTIDE SEQUENCE [LARGE SCALE GENOMIC DNA]</scope>
    <source>
        <strain evidence="1">ARYD3</strain>
    </source>
</reference>
<dbReference type="EMBL" id="VSIX01000056">
    <property type="protein sequence ID" value="TYB31097.1"/>
    <property type="molecule type" value="Genomic_DNA"/>
</dbReference>